<dbReference type="InterPro" id="IPR050266">
    <property type="entry name" value="AB_hydrolase_sf"/>
</dbReference>
<gene>
    <name evidence="4" type="ORF">BFG57_01175</name>
</gene>
<dbReference type="SUPFAM" id="SSF53474">
    <property type="entry name" value="alpha/beta-Hydrolases"/>
    <property type="match status" value="1"/>
</dbReference>
<dbReference type="GO" id="GO:0004177">
    <property type="term" value="F:aminopeptidase activity"/>
    <property type="evidence" value="ECO:0007669"/>
    <property type="project" value="UniProtKB-EC"/>
</dbReference>
<dbReference type="InterPro" id="IPR029058">
    <property type="entry name" value="AB_hydrolase_fold"/>
</dbReference>
<evidence type="ECO:0000259" key="3">
    <source>
        <dbReference type="Pfam" id="PF00561"/>
    </source>
</evidence>
<dbReference type="EMBL" id="MJEH01000011">
    <property type="protein sequence ID" value="OEH93627.1"/>
    <property type="molecule type" value="Genomic_DNA"/>
</dbReference>
<dbReference type="Proteomes" id="UP000095209">
    <property type="component" value="Unassembled WGS sequence"/>
</dbReference>
<organism evidence="4 5">
    <name type="scientific">Bacillus solimangrovi</name>
    <dbReference type="NCBI Taxonomy" id="1305675"/>
    <lineage>
        <taxon>Bacteria</taxon>
        <taxon>Bacillati</taxon>
        <taxon>Bacillota</taxon>
        <taxon>Bacilli</taxon>
        <taxon>Bacillales</taxon>
        <taxon>Bacillaceae</taxon>
        <taxon>Bacillus</taxon>
    </lineage>
</organism>
<evidence type="ECO:0000256" key="2">
    <source>
        <dbReference type="ARBA" id="ARBA00022801"/>
    </source>
</evidence>
<comment type="similarity">
    <text evidence="1">Belongs to the peptidase S33 family.</text>
</comment>
<dbReference type="GO" id="GO:0006508">
    <property type="term" value="P:proteolysis"/>
    <property type="evidence" value="ECO:0007669"/>
    <property type="project" value="InterPro"/>
</dbReference>
<dbReference type="AlphaFoldDB" id="A0A1E5LHT1"/>
<dbReference type="PANTHER" id="PTHR43798:SF33">
    <property type="entry name" value="HYDROLASE, PUTATIVE (AFU_ORTHOLOGUE AFUA_2G14860)-RELATED"/>
    <property type="match status" value="1"/>
</dbReference>
<dbReference type="PRINTS" id="PR00793">
    <property type="entry name" value="PROAMNOPTASE"/>
</dbReference>
<dbReference type="RefSeq" id="WP_069716530.1">
    <property type="nucleotide sequence ID" value="NZ_MJEH01000011.1"/>
</dbReference>
<keyword evidence="5" id="KW-1185">Reference proteome</keyword>
<feature type="domain" description="AB hydrolase-1" evidence="3">
    <location>
        <begin position="30"/>
        <end position="129"/>
    </location>
</feature>
<keyword evidence="2" id="KW-0378">Hydrolase</keyword>
<proteinExistence type="inferred from homology"/>
<dbReference type="OrthoDB" id="9775557at2"/>
<reference evidence="4 5" key="1">
    <citation type="submission" date="2016-08" db="EMBL/GenBank/DDBJ databases">
        <title>Genome of Bacillus solimangrovi GH2-4.</title>
        <authorList>
            <person name="Lim S."/>
            <person name="Kim B.-C."/>
        </authorList>
    </citation>
    <scope>NUCLEOTIDE SEQUENCE [LARGE SCALE GENOMIC DNA]</scope>
    <source>
        <strain evidence="4 5">GH2-4</strain>
    </source>
</reference>
<name>A0A1E5LHT1_9BACI</name>
<evidence type="ECO:0000313" key="4">
    <source>
        <dbReference type="EMBL" id="OEH93627.1"/>
    </source>
</evidence>
<dbReference type="InterPro" id="IPR002410">
    <property type="entry name" value="Peptidase_S33"/>
</dbReference>
<accession>A0A1E5LHT1</accession>
<dbReference type="PRINTS" id="PR00111">
    <property type="entry name" value="ABHYDROLASE"/>
</dbReference>
<dbReference type="Gene3D" id="3.40.50.1820">
    <property type="entry name" value="alpha/beta hydrolase"/>
    <property type="match status" value="1"/>
</dbReference>
<evidence type="ECO:0000256" key="1">
    <source>
        <dbReference type="ARBA" id="ARBA00010088"/>
    </source>
</evidence>
<dbReference type="PANTHER" id="PTHR43798">
    <property type="entry name" value="MONOACYLGLYCEROL LIPASE"/>
    <property type="match status" value="1"/>
</dbReference>
<comment type="caution">
    <text evidence="4">The sequence shown here is derived from an EMBL/GenBank/DDBJ whole genome shotgun (WGS) entry which is preliminary data.</text>
</comment>
<dbReference type="InterPro" id="IPR000073">
    <property type="entry name" value="AB_hydrolase_1"/>
</dbReference>
<dbReference type="Pfam" id="PF00561">
    <property type="entry name" value="Abhydrolase_1"/>
    <property type="match status" value="1"/>
</dbReference>
<dbReference type="STRING" id="1305675.BFG57_01175"/>
<sequence>MKPANHYSDGSLIELNCSKFYVNCIGEGEPIVFLHGGPGSDHRFFLPHVLPLADNFKLVLYDQRGCGTSEQSKENNYSMSDEVDNIELLRIQLGFEKMNLFGESWGSMLALLYATTYPERVQNILLTAAIGVTSEGFERFEVELNDRLSADDKCKLSKLEGYMKTGDASIHDIFNVLDPYYVFSKVSLIHKSNTTYNRVVNECIGEDIRKNYDINDKLNRLSNIPILIAQGSHDILTPSIIRELLVKNIPHAQLIEIEECGHWTIVEKPAEMINIAEQFFTTVSSSNID</sequence>
<protein>
    <submittedName>
        <fullName evidence="4">Proline iminopeptidase</fullName>
    </submittedName>
</protein>
<dbReference type="GO" id="GO:0016020">
    <property type="term" value="C:membrane"/>
    <property type="evidence" value="ECO:0007669"/>
    <property type="project" value="TreeGrafter"/>
</dbReference>
<evidence type="ECO:0000313" key="5">
    <source>
        <dbReference type="Proteomes" id="UP000095209"/>
    </source>
</evidence>